<reference evidence="1 2" key="1">
    <citation type="submission" date="2021-06" db="EMBL/GenBank/DDBJ databases">
        <authorList>
            <person name="Palmer J.M."/>
        </authorList>
    </citation>
    <scope>NUCLEOTIDE SEQUENCE [LARGE SCALE GENOMIC DNA]</scope>
    <source>
        <strain evidence="1 2">XC_2019</strain>
        <tissue evidence="1">Muscle</tissue>
    </source>
</reference>
<feature type="non-terminal residue" evidence="1">
    <location>
        <position position="84"/>
    </location>
</feature>
<protein>
    <submittedName>
        <fullName evidence="1">Uncharacterized protein</fullName>
    </submittedName>
</protein>
<evidence type="ECO:0000313" key="2">
    <source>
        <dbReference type="Proteomes" id="UP001434883"/>
    </source>
</evidence>
<comment type="caution">
    <text evidence="1">The sequence shown here is derived from an EMBL/GenBank/DDBJ whole genome shotgun (WGS) entry which is preliminary data.</text>
</comment>
<organism evidence="1 2">
    <name type="scientific">Xenoophorus captivus</name>
    <dbReference type="NCBI Taxonomy" id="1517983"/>
    <lineage>
        <taxon>Eukaryota</taxon>
        <taxon>Metazoa</taxon>
        <taxon>Chordata</taxon>
        <taxon>Craniata</taxon>
        <taxon>Vertebrata</taxon>
        <taxon>Euteleostomi</taxon>
        <taxon>Actinopterygii</taxon>
        <taxon>Neopterygii</taxon>
        <taxon>Teleostei</taxon>
        <taxon>Neoteleostei</taxon>
        <taxon>Acanthomorphata</taxon>
        <taxon>Ovalentaria</taxon>
        <taxon>Atherinomorphae</taxon>
        <taxon>Cyprinodontiformes</taxon>
        <taxon>Goodeidae</taxon>
        <taxon>Xenoophorus</taxon>
    </lineage>
</organism>
<evidence type="ECO:0000313" key="1">
    <source>
        <dbReference type="EMBL" id="MEQ2200373.1"/>
    </source>
</evidence>
<proteinExistence type="predicted"/>
<dbReference type="Proteomes" id="UP001434883">
    <property type="component" value="Unassembled WGS sequence"/>
</dbReference>
<feature type="non-terminal residue" evidence="1">
    <location>
        <position position="1"/>
    </location>
</feature>
<sequence length="84" mass="9574">FVAFPQDYLKKGRPFTMFLFFNEKMSTDGKRCFYFFGIVVYEPPASQCSLIARSELTYGPCLEGPNDRTNHACREKGVGGLDVY</sequence>
<gene>
    <name evidence="1" type="ORF">XENOCAPTIV_028340</name>
</gene>
<keyword evidence="2" id="KW-1185">Reference proteome</keyword>
<accession>A0ABV0QWZ7</accession>
<dbReference type="EMBL" id="JAHRIN010025978">
    <property type="protein sequence ID" value="MEQ2200373.1"/>
    <property type="molecule type" value="Genomic_DNA"/>
</dbReference>
<name>A0ABV0QWZ7_9TELE</name>